<accession>A0AAV8UYQ6</accession>
<dbReference type="InterPro" id="IPR047198">
    <property type="entry name" value="DDP-like_NUDIX"/>
</dbReference>
<name>A0AAV8UYQ6_9RHOD</name>
<dbReference type="GO" id="GO:0005737">
    <property type="term" value="C:cytoplasm"/>
    <property type="evidence" value="ECO:0007669"/>
    <property type="project" value="TreeGrafter"/>
</dbReference>
<dbReference type="Gene3D" id="3.90.79.10">
    <property type="entry name" value="Nucleoside Triphosphate Pyrophosphohydrolase"/>
    <property type="match status" value="1"/>
</dbReference>
<comment type="cofactor">
    <cofactor evidence="1">
        <name>Mg(2+)</name>
        <dbReference type="ChEBI" id="CHEBI:18420"/>
    </cofactor>
</comment>
<feature type="region of interest" description="Disordered" evidence="5">
    <location>
        <begin position="141"/>
        <end position="169"/>
    </location>
</feature>
<comment type="caution">
    <text evidence="7">The sequence shown here is derived from an EMBL/GenBank/DDBJ whole genome shotgun (WGS) entry which is preliminary data.</text>
</comment>
<dbReference type="SUPFAM" id="SSF55811">
    <property type="entry name" value="Nudix"/>
    <property type="match status" value="1"/>
</dbReference>
<evidence type="ECO:0000256" key="3">
    <source>
        <dbReference type="ARBA" id="ARBA00022801"/>
    </source>
</evidence>
<keyword evidence="4" id="KW-0460">Magnesium</keyword>
<reference evidence="7 8" key="1">
    <citation type="journal article" date="2023" name="Nat. Commun.">
        <title>Origin of minicircular mitochondrial genomes in red algae.</title>
        <authorList>
            <person name="Lee Y."/>
            <person name="Cho C.H."/>
            <person name="Lee Y.M."/>
            <person name="Park S.I."/>
            <person name="Yang J.H."/>
            <person name="West J.A."/>
            <person name="Bhattacharya D."/>
            <person name="Yoon H.S."/>
        </authorList>
    </citation>
    <scope>NUCLEOTIDE SEQUENCE [LARGE SCALE GENOMIC DNA]</scope>
    <source>
        <strain evidence="7 8">CCMP1338</strain>
        <tissue evidence="7">Whole cell</tissue>
    </source>
</reference>
<dbReference type="EMBL" id="JAMWBK010000003">
    <property type="protein sequence ID" value="KAJ8906467.1"/>
    <property type="molecule type" value="Genomic_DNA"/>
</dbReference>
<dbReference type="InterPro" id="IPR015797">
    <property type="entry name" value="NUDIX_hydrolase-like_dom_sf"/>
</dbReference>
<dbReference type="PANTHER" id="PTHR12629">
    <property type="entry name" value="DIPHOSPHOINOSITOL POLYPHOSPHATE PHOSPHOHYDROLASE"/>
    <property type="match status" value="1"/>
</dbReference>
<organism evidence="7 8">
    <name type="scientific">Rhodosorus marinus</name>
    <dbReference type="NCBI Taxonomy" id="101924"/>
    <lineage>
        <taxon>Eukaryota</taxon>
        <taxon>Rhodophyta</taxon>
        <taxon>Stylonematophyceae</taxon>
        <taxon>Stylonematales</taxon>
        <taxon>Stylonemataceae</taxon>
        <taxon>Rhodosorus</taxon>
    </lineage>
</organism>
<keyword evidence="3" id="KW-0378">Hydrolase</keyword>
<dbReference type="Pfam" id="PF00293">
    <property type="entry name" value="NUDIX"/>
    <property type="match status" value="1"/>
</dbReference>
<gene>
    <name evidence="7" type="ORF">NDN08_002960</name>
</gene>
<protein>
    <recommendedName>
        <fullName evidence="6">Nudix hydrolase domain-containing protein</fullName>
    </recommendedName>
</protein>
<feature type="compositionally biased region" description="Basic and acidic residues" evidence="5">
    <location>
        <begin position="142"/>
        <end position="151"/>
    </location>
</feature>
<proteinExistence type="predicted"/>
<dbReference type="AlphaFoldDB" id="A0AAV8UYQ6"/>
<evidence type="ECO:0000256" key="5">
    <source>
        <dbReference type="SAM" id="MobiDB-lite"/>
    </source>
</evidence>
<evidence type="ECO:0000256" key="4">
    <source>
        <dbReference type="ARBA" id="ARBA00022842"/>
    </source>
</evidence>
<dbReference type="GO" id="GO:0046872">
    <property type="term" value="F:metal ion binding"/>
    <property type="evidence" value="ECO:0007669"/>
    <property type="project" value="UniProtKB-KW"/>
</dbReference>
<feature type="compositionally biased region" description="Acidic residues" evidence="5">
    <location>
        <begin position="157"/>
        <end position="169"/>
    </location>
</feature>
<keyword evidence="2" id="KW-0479">Metal-binding</keyword>
<evidence type="ECO:0000256" key="1">
    <source>
        <dbReference type="ARBA" id="ARBA00001946"/>
    </source>
</evidence>
<feature type="domain" description="Nudix hydrolase" evidence="6">
    <location>
        <begin position="3"/>
        <end position="135"/>
    </location>
</feature>
<keyword evidence="8" id="KW-1185">Reference proteome</keyword>
<dbReference type="InterPro" id="IPR000086">
    <property type="entry name" value="NUDIX_hydrolase_dom"/>
</dbReference>
<dbReference type="Proteomes" id="UP001157974">
    <property type="component" value="Unassembled WGS sequence"/>
</dbReference>
<dbReference type="PROSITE" id="PS51462">
    <property type="entry name" value="NUDIX"/>
    <property type="match status" value="1"/>
</dbReference>
<dbReference type="CDD" id="cd04666">
    <property type="entry name" value="NUDIX_DIPP2_like_Nudt4"/>
    <property type="match status" value="1"/>
</dbReference>
<evidence type="ECO:0000256" key="2">
    <source>
        <dbReference type="ARBA" id="ARBA00022723"/>
    </source>
</evidence>
<evidence type="ECO:0000313" key="8">
    <source>
        <dbReference type="Proteomes" id="UP001157974"/>
    </source>
</evidence>
<sequence>MGKARKVAGCVPVRIRNGTDEYEVLLVKSRWVEGVWLYPKGGVEEHEEAKMSAIRETREEAGVIGRLGPKLGSYKSSTGKEVHKMWILFVEEEYDETDKRWKERGKRARHWYSLPEAVKIIEDVGEEKFRPELKKMTTKTMKKLDKLKDDGAPNSETFEDDDADEEEDG</sequence>
<evidence type="ECO:0000259" key="6">
    <source>
        <dbReference type="PROSITE" id="PS51462"/>
    </source>
</evidence>
<evidence type="ECO:0000313" key="7">
    <source>
        <dbReference type="EMBL" id="KAJ8906467.1"/>
    </source>
</evidence>
<dbReference type="PANTHER" id="PTHR12629:SF0">
    <property type="entry name" value="DIPHOSPHOINOSITOL-POLYPHOSPHATE DIPHOSPHATASE"/>
    <property type="match status" value="1"/>
</dbReference>
<dbReference type="GO" id="GO:0016462">
    <property type="term" value="F:pyrophosphatase activity"/>
    <property type="evidence" value="ECO:0007669"/>
    <property type="project" value="InterPro"/>
</dbReference>
<dbReference type="GO" id="GO:0005634">
    <property type="term" value="C:nucleus"/>
    <property type="evidence" value="ECO:0007669"/>
    <property type="project" value="TreeGrafter"/>
</dbReference>